<keyword evidence="2" id="KW-1185">Reference proteome</keyword>
<accession>A0A917YVL0</accession>
<proteinExistence type="predicted"/>
<gene>
    <name evidence="1" type="ORF">GCM10010982_13230</name>
</gene>
<evidence type="ECO:0008006" key="3">
    <source>
        <dbReference type="Google" id="ProtNLM"/>
    </source>
</evidence>
<sequence length="121" mass="13721">MVINLSKLSSHVGNVSAADKLELLIRLSNSLQQRHDEIIKAATEFELSLLNALAHKLKTHALYYGAIELHHICAEAEQFTLQAQPGTFELQRWVKRFSAQSIAVQQALIDVIQHWDHQDAR</sequence>
<reference evidence="1" key="1">
    <citation type="journal article" date="2014" name="Int. J. Syst. Evol. Microbiol.">
        <title>Complete genome sequence of Corynebacterium casei LMG S-19264T (=DSM 44701T), isolated from a smear-ripened cheese.</title>
        <authorList>
            <consortium name="US DOE Joint Genome Institute (JGI-PGF)"/>
            <person name="Walter F."/>
            <person name="Albersmeier A."/>
            <person name="Kalinowski J."/>
            <person name="Ruckert C."/>
        </authorList>
    </citation>
    <scope>NUCLEOTIDE SEQUENCE</scope>
    <source>
        <strain evidence="1">CGMCC 1.7086</strain>
    </source>
</reference>
<organism evidence="1 2">
    <name type="scientific">Bowmanella pacifica</name>
    <dbReference type="NCBI Taxonomy" id="502051"/>
    <lineage>
        <taxon>Bacteria</taxon>
        <taxon>Pseudomonadati</taxon>
        <taxon>Pseudomonadota</taxon>
        <taxon>Gammaproteobacteria</taxon>
        <taxon>Alteromonadales</taxon>
        <taxon>Alteromonadaceae</taxon>
        <taxon>Bowmanella</taxon>
    </lineage>
</organism>
<dbReference type="GO" id="GO:0000160">
    <property type="term" value="P:phosphorelay signal transduction system"/>
    <property type="evidence" value="ECO:0007669"/>
    <property type="project" value="InterPro"/>
</dbReference>
<reference evidence="1" key="2">
    <citation type="submission" date="2020-09" db="EMBL/GenBank/DDBJ databases">
        <authorList>
            <person name="Sun Q."/>
            <person name="Zhou Y."/>
        </authorList>
    </citation>
    <scope>NUCLEOTIDE SEQUENCE</scope>
    <source>
        <strain evidence="1">CGMCC 1.7086</strain>
    </source>
</reference>
<dbReference type="RefSeq" id="WP_188692131.1">
    <property type="nucleotide sequence ID" value="NZ_BMLS01000002.1"/>
</dbReference>
<evidence type="ECO:0000313" key="2">
    <source>
        <dbReference type="Proteomes" id="UP000606935"/>
    </source>
</evidence>
<evidence type="ECO:0000313" key="1">
    <source>
        <dbReference type="EMBL" id="GGO67241.1"/>
    </source>
</evidence>
<dbReference type="InterPro" id="IPR036641">
    <property type="entry name" value="HPT_dom_sf"/>
</dbReference>
<dbReference type="Gene3D" id="1.20.120.160">
    <property type="entry name" value="HPT domain"/>
    <property type="match status" value="1"/>
</dbReference>
<dbReference type="EMBL" id="BMLS01000002">
    <property type="protein sequence ID" value="GGO67241.1"/>
    <property type="molecule type" value="Genomic_DNA"/>
</dbReference>
<name>A0A917YVL0_9ALTE</name>
<dbReference type="AlphaFoldDB" id="A0A917YVL0"/>
<comment type="caution">
    <text evidence="1">The sequence shown here is derived from an EMBL/GenBank/DDBJ whole genome shotgun (WGS) entry which is preliminary data.</text>
</comment>
<dbReference type="SUPFAM" id="SSF47226">
    <property type="entry name" value="Histidine-containing phosphotransfer domain, HPT domain"/>
    <property type="match status" value="1"/>
</dbReference>
<protein>
    <recommendedName>
        <fullName evidence="3">HPt domain-containing protein</fullName>
    </recommendedName>
</protein>
<dbReference type="Proteomes" id="UP000606935">
    <property type="component" value="Unassembled WGS sequence"/>
</dbReference>